<dbReference type="InterPro" id="IPR012223">
    <property type="entry name" value="TEII"/>
</dbReference>
<name>A0A540W0S5_9ACTN</name>
<dbReference type="Pfam" id="PF00975">
    <property type="entry name" value="Thioesterase"/>
    <property type="match status" value="1"/>
</dbReference>
<feature type="domain" description="Thioesterase" evidence="2">
    <location>
        <begin position="18"/>
        <end position="230"/>
    </location>
</feature>
<organism evidence="3 4">
    <name type="scientific">Kitasatospora acidiphila</name>
    <dbReference type="NCBI Taxonomy" id="2567942"/>
    <lineage>
        <taxon>Bacteria</taxon>
        <taxon>Bacillati</taxon>
        <taxon>Actinomycetota</taxon>
        <taxon>Actinomycetes</taxon>
        <taxon>Kitasatosporales</taxon>
        <taxon>Streptomycetaceae</taxon>
        <taxon>Kitasatospora</taxon>
    </lineage>
</organism>
<sequence>MNGRWLLRFLPRPDARVRLLCLPGAGAAAAMYRGWSERLPSSVEVCAVQLPGRGSRLREQPYTAMDPLIDALAGAVLAEPALPTVVFGHSLGSVIGFELADRLRDSAAHAPVALVAAAHRAPWLGSAGLPYHQLPDAELAGVMTALGGTPDAVLARPDLLRLALPPIRADFALDYGYRYRERPPLSTPVSVYGGLADTTCSEPELAAWRDHTSGTFTLRMLPGGHFFPAEPTGPAGAELLAHLGAELARLG</sequence>
<dbReference type="Gene3D" id="3.40.50.1820">
    <property type="entry name" value="alpha/beta hydrolase"/>
    <property type="match status" value="1"/>
</dbReference>
<comment type="caution">
    <text evidence="3">The sequence shown here is derived from an EMBL/GenBank/DDBJ whole genome shotgun (WGS) entry which is preliminary data.</text>
</comment>
<evidence type="ECO:0000313" key="3">
    <source>
        <dbReference type="EMBL" id="TQF02620.1"/>
    </source>
</evidence>
<gene>
    <name evidence="3" type="ORF">E6W39_10535</name>
</gene>
<evidence type="ECO:0000313" key="4">
    <source>
        <dbReference type="Proteomes" id="UP000319103"/>
    </source>
</evidence>
<protein>
    <submittedName>
        <fullName evidence="3">Thioesterase</fullName>
    </submittedName>
</protein>
<proteinExistence type="inferred from homology"/>
<dbReference type="InterPro" id="IPR029058">
    <property type="entry name" value="AB_hydrolase_fold"/>
</dbReference>
<dbReference type="PANTHER" id="PTHR11487">
    <property type="entry name" value="THIOESTERASE"/>
    <property type="match status" value="1"/>
</dbReference>
<dbReference type="PANTHER" id="PTHR11487:SF0">
    <property type="entry name" value="S-ACYL FATTY ACID SYNTHASE THIOESTERASE, MEDIUM CHAIN"/>
    <property type="match status" value="1"/>
</dbReference>
<accession>A0A540W0S5</accession>
<dbReference type="EMBL" id="VIGB01000003">
    <property type="protein sequence ID" value="TQF02620.1"/>
    <property type="molecule type" value="Genomic_DNA"/>
</dbReference>
<dbReference type="InterPro" id="IPR001031">
    <property type="entry name" value="Thioesterase"/>
</dbReference>
<dbReference type="SUPFAM" id="SSF53474">
    <property type="entry name" value="alpha/beta-Hydrolases"/>
    <property type="match status" value="1"/>
</dbReference>
<evidence type="ECO:0000256" key="1">
    <source>
        <dbReference type="ARBA" id="ARBA00007169"/>
    </source>
</evidence>
<dbReference type="OrthoDB" id="3872750at2"/>
<dbReference type="Proteomes" id="UP000319103">
    <property type="component" value="Unassembled WGS sequence"/>
</dbReference>
<dbReference type="AlphaFoldDB" id="A0A540W0S5"/>
<dbReference type="GO" id="GO:0008610">
    <property type="term" value="P:lipid biosynthetic process"/>
    <property type="evidence" value="ECO:0007669"/>
    <property type="project" value="TreeGrafter"/>
</dbReference>
<keyword evidence="4" id="KW-1185">Reference proteome</keyword>
<comment type="similarity">
    <text evidence="1">Belongs to the thioesterase family.</text>
</comment>
<evidence type="ECO:0000259" key="2">
    <source>
        <dbReference type="Pfam" id="PF00975"/>
    </source>
</evidence>
<reference evidence="3 4" key="1">
    <citation type="submission" date="2019-06" db="EMBL/GenBank/DDBJ databases">
        <title>Description of Kitasatospora acidophila sp. nov. isolated from pine grove soil, and reclassification of Streptomyces novaecaesareae to Kitasatospora novaeceasareae comb. nov.</title>
        <authorList>
            <person name="Kim M.J."/>
        </authorList>
    </citation>
    <scope>NUCLEOTIDE SEQUENCE [LARGE SCALE GENOMIC DNA]</scope>
    <source>
        <strain evidence="3 4">MMS16-CNU292</strain>
    </source>
</reference>
<dbReference type="RefSeq" id="WP_141633311.1">
    <property type="nucleotide sequence ID" value="NZ_VIGB01000003.1"/>
</dbReference>